<feature type="compositionally biased region" description="Basic and acidic residues" evidence="2">
    <location>
        <begin position="302"/>
        <end position="318"/>
    </location>
</feature>
<feature type="transmembrane region" description="Helical" evidence="3">
    <location>
        <begin position="404"/>
        <end position="422"/>
    </location>
</feature>
<evidence type="ECO:0000256" key="2">
    <source>
        <dbReference type="SAM" id="MobiDB-lite"/>
    </source>
</evidence>
<keyword evidence="3" id="KW-1133">Transmembrane helix</keyword>
<evidence type="ECO:0000313" key="5">
    <source>
        <dbReference type="Proteomes" id="UP000053087"/>
    </source>
</evidence>
<keyword evidence="5" id="KW-1185">Reference proteome</keyword>
<evidence type="ECO:0000313" key="4">
    <source>
        <dbReference type="EMBL" id="AYK14256.1"/>
    </source>
</evidence>
<reference evidence="4 5" key="1">
    <citation type="journal article" date="2016" name="Int. J. Syst. Evol. Microbiol.">
        <title>Methanosarcina flavescens sp. nov., a methanogenic archaeon isolated from a full-scale anaerobic digester.</title>
        <authorList>
            <person name="Kern T."/>
            <person name="Fischer M.A."/>
            <person name="Deppenmeier U."/>
            <person name="Schmitz R.A."/>
            <person name="Rother M."/>
        </authorList>
    </citation>
    <scope>NUCLEOTIDE SEQUENCE [LARGE SCALE GENOMIC DNA]</scope>
    <source>
        <strain evidence="4 5">E03.2</strain>
    </source>
</reference>
<proteinExistence type="predicted"/>
<keyword evidence="3" id="KW-0472">Membrane</keyword>
<dbReference type="PROSITE" id="PS51257">
    <property type="entry name" value="PROKAR_LIPOPROTEIN"/>
    <property type="match status" value="1"/>
</dbReference>
<organism evidence="4 5">
    <name type="scientific">Methanosarcina flavescens</name>
    <dbReference type="NCBI Taxonomy" id="1715806"/>
    <lineage>
        <taxon>Archaea</taxon>
        <taxon>Methanobacteriati</taxon>
        <taxon>Methanobacteriota</taxon>
        <taxon>Stenosarchaea group</taxon>
        <taxon>Methanomicrobia</taxon>
        <taxon>Methanosarcinales</taxon>
        <taxon>Methanosarcinaceae</taxon>
        <taxon>Methanosarcina</taxon>
    </lineage>
</organism>
<feature type="coiled-coil region" evidence="1">
    <location>
        <begin position="322"/>
        <end position="387"/>
    </location>
</feature>
<dbReference type="OrthoDB" id="137967at2157"/>
<evidence type="ECO:0000256" key="1">
    <source>
        <dbReference type="SAM" id="Coils"/>
    </source>
</evidence>
<dbReference type="GeneID" id="53687008"/>
<dbReference type="KEGG" id="mfz:AOB57_002745"/>
<protein>
    <submittedName>
        <fullName evidence="4">Uncharacterized protein</fullName>
    </submittedName>
</protein>
<dbReference type="Proteomes" id="UP000053087">
    <property type="component" value="Chromosome"/>
</dbReference>
<gene>
    <name evidence="4" type="ORF">AOB57_002745</name>
</gene>
<dbReference type="RefSeq" id="WP_054298534.1">
    <property type="nucleotide sequence ID" value="NZ_CP032683.1"/>
</dbReference>
<feature type="region of interest" description="Disordered" evidence="2">
    <location>
        <begin position="266"/>
        <end position="318"/>
    </location>
</feature>
<keyword evidence="1" id="KW-0175">Coiled coil</keyword>
<accession>A0A660HQA8</accession>
<dbReference type="AlphaFoldDB" id="A0A660HQA8"/>
<dbReference type="EMBL" id="CP032683">
    <property type="protein sequence ID" value="AYK14256.1"/>
    <property type="molecule type" value="Genomic_DNA"/>
</dbReference>
<keyword evidence="3" id="KW-0812">Transmembrane</keyword>
<name>A0A660HQA8_9EURY</name>
<sequence>MKIEAEMRLSIKITGLLLTFVLLTSCEAATENKDLPTKEEITDFIAGIPVTDNYINTVYDAVIDKHPTWNCDIWKDKNGNQLLSLYYINPSSAKGYGSIYINEFGKEISTSGVEIVPVPVKSYVGKAVSEETANNNIQIADETVQTRHETAQTDDGNVQTDNGNIQTTYRTVNKYLPTKEEVTDFIASIPVTDNYINTVYDAVIDEHPAWNCDIWKDKNGNQLLSLYYINPSSAKGYGSIYINELGNEISTREVEIEPVPIKSHVGKAAAEETTSVKTTPAKTTLVKTTPVKTTPSSTEEQLSEKEAQTVEEKPQTVGDERMAEYEERMAEYEERLAEYEEKQSVGYKQQIINTVQSIDGKDQSAEYEELLDEYKELLDVYKEAKKVGDVPPPTNPEETKWNKIFTLFFVPLVVLIIGNLIYDSIKRFINRHWN</sequence>
<evidence type="ECO:0000256" key="3">
    <source>
        <dbReference type="SAM" id="Phobius"/>
    </source>
</evidence>
<feature type="compositionally biased region" description="Low complexity" evidence="2">
    <location>
        <begin position="273"/>
        <end position="295"/>
    </location>
</feature>